<dbReference type="VEuPathDB" id="FungiDB:DFL_002773"/>
<organism evidence="2 3">
    <name type="scientific">Arthrobotrys flagrans</name>
    <name type="common">Nematode-trapping fungus</name>
    <name type="synonym">Trichothecium flagrans</name>
    <dbReference type="NCBI Taxonomy" id="97331"/>
    <lineage>
        <taxon>Eukaryota</taxon>
        <taxon>Fungi</taxon>
        <taxon>Dikarya</taxon>
        <taxon>Ascomycota</taxon>
        <taxon>Pezizomycotina</taxon>
        <taxon>Orbiliomycetes</taxon>
        <taxon>Orbiliales</taxon>
        <taxon>Orbiliaceae</taxon>
        <taxon>Arthrobotrys</taxon>
    </lineage>
</organism>
<feature type="region of interest" description="Disordered" evidence="1">
    <location>
        <begin position="79"/>
        <end position="338"/>
    </location>
</feature>
<comment type="caution">
    <text evidence="2">The sequence shown here is derived from an EMBL/GenBank/DDBJ whole genome shotgun (WGS) entry which is preliminary data.</text>
</comment>
<dbReference type="GeneID" id="93585084"/>
<feature type="compositionally biased region" description="Basic residues" evidence="1">
    <location>
        <begin position="194"/>
        <end position="216"/>
    </location>
</feature>
<gene>
    <name evidence="2" type="ORF">DFL_002773</name>
</gene>
<sequence length="420" mass="48816">MSDEITDALAASLLKKEATERSLRYSAFGLVAFAGDRKKPNSAPKPNTRFLKNLVKEADSHNAALLAKEAEEARLRLEKLRREDGRSKGRGRQRERERRSSRSRSPDTKSTRRKDRSRSRSKERRKGDRDDDRKGAKRQRVEIGDIDRLLQASRRERRDGEKSKDKERDRERSNRDRERSYSRERGSRRDRRDKERRRSKSRDRTKRSHRSRRSRTRSPSQSRSRSSSPDERKHKSHKRHKSRSPSASDSRSPRKRRRSDSSKISRLSTLQDNEDPLAEYLAKKSTNRSPEIGPSLPSKSKDGPKPRGRGLPGSSAMDARFDPSYDPTMDVTPTNPEDEDDWEAALEALRDRQKWKQQGKERLKAAGFDTDFIEAWETNTTKDESKIKWSKEKGGRDWDRGKFIDDETGEVKLKASWGTS</sequence>
<dbReference type="STRING" id="97331.A0A437ABE6"/>
<feature type="compositionally biased region" description="Basic residues" evidence="1">
    <location>
        <begin position="111"/>
        <end position="124"/>
    </location>
</feature>
<dbReference type="RefSeq" id="XP_067494139.1">
    <property type="nucleotide sequence ID" value="XM_067631610.1"/>
</dbReference>
<feature type="compositionally biased region" description="Basic and acidic residues" evidence="1">
    <location>
        <begin position="79"/>
        <end position="110"/>
    </location>
</feature>
<keyword evidence="3" id="KW-1185">Reference proteome</keyword>
<dbReference type="AlphaFoldDB" id="A0A437ABE6"/>
<proteinExistence type="predicted"/>
<evidence type="ECO:0000313" key="3">
    <source>
        <dbReference type="Proteomes" id="UP000283090"/>
    </source>
</evidence>
<dbReference type="PANTHER" id="PTHR40132:SF1">
    <property type="entry name" value="PRE-MRNA-SPLICING FACTOR 38B"/>
    <property type="match status" value="1"/>
</dbReference>
<evidence type="ECO:0008006" key="4">
    <source>
        <dbReference type="Google" id="ProtNLM"/>
    </source>
</evidence>
<feature type="compositionally biased region" description="Low complexity" evidence="1">
    <location>
        <begin position="217"/>
        <end position="227"/>
    </location>
</feature>
<dbReference type="EMBL" id="SAEB01000003">
    <property type="protein sequence ID" value="RVD88595.1"/>
    <property type="molecule type" value="Genomic_DNA"/>
</dbReference>
<dbReference type="PANTHER" id="PTHR40132">
    <property type="entry name" value="PRE-MRNA-SPLICING FACTOR 38B"/>
    <property type="match status" value="1"/>
</dbReference>
<evidence type="ECO:0000313" key="2">
    <source>
        <dbReference type="EMBL" id="RVD88595.1"/>
    </source>
</evidence>
<name>A0A437ABE6_ARTFL</name>
<dbReference type="OrthoDB" id="2431475at2759"/>
<protein>
    <recommendedName>
        <fullName evidence="4">Pre-mRNA-splicing factor 38B</fullName>
    </recommendedName>
</protein>
<feature type="compositionally biased region" description="Basic and acidic residues" evidence="1">
    <location>
        <begin position="125"/>
        <end position="193"/>
    </location>
</feature>
<evidence type="ECO:0000256" key="1">
    <source>
        <dbReference type="SAM" id="MobiDB-lite"/>
    </source>
</evidence>
<accession>A0A437ABE6</accession>
<feature type="compositionally biased region" description="Basic residues" evidence="1">
    <location>
        <begin position="234"/>
        <end position="243"/>
    </location>
</feature>
<dbReference type="Proteomes" id="UP000283090">
    <property type="component" value="Unassembled WGS sequence"/>
</dbReference>
<reference evidence="2 3" key="1">
    <citation type="submission" date="2019-01" db="EMBL/GenBank/DDBJ databases">
        <title>Intercellular communication is required for trap formation in the nematode-trapping fungus Duddingtonia flagrans.</title>
        <authorList>
            <person name="Youssar L."/>
            <person name="Wernet V."/>
            <person name="Hensel N."/>
            <person name="Hildebrandt H.-G."/>
            <person name="Fischer R."/>
        </authorList>
    </citation>
    <scope>NUCLEOTIDE SEQUENCE [LARGE SCALE GENOMIC DNA]</scope>
    <source>
        <strain evidence="2 3">CBS H-5679</strain>
    </source>
</reference>